<proteinExistence type="predicted"/>
<dbReference type="GO" id="GO:0016787">
    <property type="term" value="F:hydrolase activity"/>
    <property type="evidence" value="ECO:0007669"/>
    <property type="project" value="UniProtKB-KW"/>
</dbReference>
<dbReference type="EC" id="3.1.-.-" evidence="1"/>
<accession>A0A6N6M3B1</accession>
<dbReference type="GO" id="GO:0004519">
    <property type="term" value="F:endonuclease activity"/>
    <property type="evidence" value="ECO:0007669"/>
    <property type="project" value="UniProtKB-KW"/>
</dbReference>
<keyword evidence="1" id="KW-0540">Nuclease</keyword>
<dbReference type="SUPFAM" id="SSF56300">
    <property type="entry name" value="Metallo-dependent phosphatases"/>
    <property type="match status" value="1"/>
</dbReference>
<comment type="caution">
    <text evidence="1">The sequence shown here is derived from an EMBL/GenBank/DDBJ whole genome shotgun (WGS) entry which is preliminary data.</text>
</comment>
<dbReference type="InterPro" id="IPR024173">
    <property type="entry name" value="Pesterase_MJ0037-like"/>
</dbReference>
<dbReference type="RefSeq" id="WP_151168475.1">
    <property type="nucleotide sequence ID" value="NZ_WACR01000007.1"/>
</dbReference>
<dbReference type="NCBIfam" id="TIGR04123">
    <property type="entry name" value="P_estr_lig_assc"/>
    <property type="match status" value="1"/>
</dbReference>
<dbReference type="PIRSF" id="PIRSF000887">
    <property type="entry name" value="Pesterase_MJ0037"/>
    <property type="match status" value="1"/>
</dbReference>
<dbReference type="AlphaFoldDB" id="A0A6N6M3B1"/>
<reference evidence="1 2" key="1">
    <citation type="submission" date="2019-09" db="EMBL/GenBank/DDBJ databases">
        <title>Genomes of Cryomorphaceae.</title>
        <authorList>
            <person name="Bowman J.P."/>
        </authorList>
    </citation>
    <scope>NUCLEOTIDE SEQUENCE [LARGE SCALE GENOMIC DNA]</scope>
    <source>
        <strain evidence="1 2">KCTC 52047</strain>
    </source>
</reference>
<protein>
    <submittedName>
        <fullName evidence="1">Ligase-associated DNA damage response endonuclease PdeM</fullName>
        <ecNumber evidence="1">3.1.-.-</ecNumber>
    </submittedName>
</protein>
<keyword evidence="2" id="KW-1185">Reference proteome</keyword>
<keyword evidence="1" id="KW-0436">Ligase</keyword>
<evidence type="ECO:0000313" key="2">
    <source>
        <dbReference type="Proteomes" id="UP000435357"/>
    </source>
</evidence>
<dbReference type="InterPro" id="IPR026336">
    <property type="entry name" value="PdeM-like"/>
</dbReference>
<evidence type="ECO:0000313" key="1">
    <source>
        <dbReference type="EMBL" id="KAB1063731.1"/>
    </source>
</evidence>
<dbReference type="Proteomes" id="UP000435357">
    <property type="component" value="Unassembled WGS sequence"/>
</dbReference>
<dbReference type="InterPro" id="IPR029052">
    <property type="entry name" value="Metallo-depent_PP-like"/>
</dbReference>
<dbReference type="PANTHER" id="PTHR39323">
    <property type="entry name" value="BLR1149 PROTEIN"/>
    <property type="match status" value="1"/>
</dbReference>
<dbReference type="EMBL" id="WACR01000007">
    <property type="protein sequence ID" value="KAB1063731.1"/>
    <property type="molecule type" value="Genomic_DNA"/>
</dbReference>
<dbReference type="Gene3D" id="3.60.21.10">
    <property type="match status" value="1"/>
</dbReference>
<gene>
    <name evidence="1" type="primary">pdeM</name>
    <name evidence="1" type="ORF">F3059_09185</name>
</gene>
<organism evidence="1 2">
    <name type="scientific">Salibacter halophilus</name>
    <dbReference type="NCBI Taxonomy" id="1803916"/>
    <lineage>
        <taxon>Bacteria</taxon>
        <taxon>Pseudomonadati</taxon>
        <taxon>Bacteroidota</taxon>
        <taxon>Flavobacteriia</taxon>
        <taxon>Flavobacteriales</taxon>
        <taxon>Salibacteraceae</taxon>
        <taxon>Salibacter</taxon>
    </lineage>
</organism>
<dbReference type="GO" id="GO:0016874">
    <property type="term" value="F:ligase activity"/>
    <property type="evidence" value="ECO:0007669"/>
    <property type="project" value="UniProtKB-KW"/>
</dbReference>
<keyword evidence="1" id="KW-0255">Endonuclease</keyword>
<dbReference type="PANTHER" id="PTHR39323:SF1">
    <property type="entry name" value="BLR1149 PROTEIN"/>
    <property type="match status" value="1"/>
</dbReference>
<name>A0A6N6M3B1_9FLAO</name>
<sequence length="213" mass="24538">MRVTVASQTFDLLPERALLWKSEKTLIISDLHLGKISHFRKNGIGIPSSARFNNLVQLEKLILKHQPREVWFLGDLFHSTYNLEWEEFGKFISAFENVEFTLIEGNHDILKPHHYARYNIKTTPEIRTDELLFTHEPDDSGSDHYNIYGHIHPGVRLKGKGKQSVKLPCFYFCQSHGILPAFSDLTGKYILKPKTGDRVFVTTNDEVIDVTSK</sequence>
<dbReference type="OrthoDB" id="9795838at2"/>
<keyword evidence="1" id="KW-0378">Hydrolase</keyword>